<dbReference type="AlphaFoldDB" id="A0A1H2JED2"/>
<proteinExistence type="predicted"/>
<sequence>MNTTTASRAASPPAAADAARAGGHIAAGPEPAVWRALDTVVDPELDEPVTELGFVSAVSVEDGVAHIRLRLPTYFCAPNFAYLMVADAYEAARAVPGVDAVDVRLEDHFAADEINGGVAVGDGFAAAFEGQVGPGETDRREGAGGPFESSVQGADQQNGPGQHRPDPPSNVMADGELQELRVTFWRKAHAAEQERVASRLASAGTDLAAARLGDAGDVTRLRRRRSRLGLPDGDDAPLLVDDEGAPIPADALPLRLRLARTTRISIEGNAGFCRGLLSTRYGR</sequence>
<dbReference type="EMBL" id="LT629791">
    <property type="protein sequence ID" value="SDU54481.1"/>
    <property type="molecule type" value="Genomic_DNA"/>
</dbReference>
<name>A0A1H2JED2_9ACTN</name>
<feature type="region of interest" description="Disordered" evidence="1">
    <location>
        <begin position="129"/>
        <end position="172"/>
    </location>
</feature>
<dbReference type="InterPro" id="IPR002744">
    <property type="entry name" value="MIP18-like"/>
</dbReference>
<protein>
    <recommendedName>
        <fullName evidence="2">MIP18 family-like domain-containing protein</fullName>
    </recommendedName>
</protein>
<evidence type="ECO:0000259" key="2">
    <source>
        <dbReference type="Pfam" id="PF01883"/>
    </source>
</evidence>
<reference evidence="4" key="1">
    <citation type="submission" date="2016-10" db="EMBL/GenBank/DDBJ databases">
        <authorList>
            <person name="Varghese N."/>
            <person name="Submissions S."/>
        </authorList>
    </citation>
    <scope>NUCLEOTIDE SEQUENCE [LARGE SCALE GENOMIC DNA]</scope>
    <source>
        <strain evidence="4">DSM 45079</strain>
    </source>
</reference>
<keyword evidence="4" id="KW-1185">Reference proteome</keyword>
<evidence type="ECO:0000256" key="1">
    <source>
        <dbReference type="SAM" id="MobiDB-lite"/>
    </source>
</evidence>
<dbReference type="InterPro" id="IPR034904">
    <property type="entry name" value="FSCA_dom_sf"/>
</dbReference>
<accession>A0A1H2JED2</accession>
<feature type="domain" description="MIP18 family-like" evidence="2">
    <location>
        <begin position="32"/>
        <end position="103"/>
    </location>
</feature>
<dbReference type="SUPFAM" id="SSF117916">
    <property type="entry name" value="Fe-S cluster assembly (FSCA) domain-like"/>
    <property type="match status" value="1"/>
</dbReference>
<evidence type="ECO:0000313" key="3">
    <source>
        <dbReference type="EMBL" id="SDU54481.1"/>
    </source>
</evidence>
<feature type="compositionally biased region" description="Polar residues" evidence="1">
    <location>
        <begin position="149"/>
        <end position="160"/>
    </location>
</feature>
<feature type="region of interest" description="Disordered" evidence="1">
    <location>
        <begin position="1"/>
        <end position="22"/>
    </location>
</feature>
<evidence type="ECO:0000313" key="4">
    <source>
        <dbReference type="Proteomes" id="UP000182977"/>
    </source>
</evidence>
<dbReference type="STRING" id="419479.SAMN04488563_2578"/>
<organism evidence="3 4">
    <name type="scientific">Jiangella alkaliphila</name>
    <dbReference type="NCBI Taxonomy" id="419479"/>
    <lineage>
        <taxon>Bacteria</taxon>
        <taxon>Bacillati</taxon>
        <taxon>Actinomycetota</taxon>
        <taxon>Actinomycetes</taxon>
        <taxon>Jiangellales</taxon>
        <taxon>Jiangellaceae</taxon>
        <taxon>Jiangella</taxon>
    </lineage>
</organism>
<dbReference type="Gene3D" id="3.30.300.130">
    <property type="entry name" value="Fe-S cluster assembly (FSCA)"/>
    <property type="match status" value="1"/>
</dbReference>
<gene>
    <name evidence="3" type="ORF">SAMN04488563_2578</name>
</gene>
<dbReference type="Proteomes" id="UP000182977">
    <property type="component" value="Chromosome I"/>
</dbReference>
<dbReference type="Pfam" id="PF01883">
    <property type="entry name" value="FeS_assembly_P"/>
    <property type="match status" value="1"/>
</dbReference>